<dbReference type="Proteomes" id="UP001283361">
    <property type="component" value="Unassembled WGS sequence"/>
</dbReference>
<sequence>MPPPLPPLPHLNPPSTSPQPFFPPTPPKQASPLSWLLALSSCHVFMVRLILSVLSLPRAWEVLGPHRQFSFPNTTRRLECFLESDLKLHVRMTSAITQLRIF</sequence>
<gene>
    <name evidence="2" type="ORF">RRG08_029361</name>
</gene>
<evidence type="ECO:0000256" key="1">
    <source>
        <dbReference type="SAM" id="MobiDB-lite"/>
    </source>
</evidence>
<keyword evidence="3" id="KW-1185">Reference proteome</keyword>
<comment type="caution">
    <text evidence="2">The sequence shown here is derived from an EMBL/GenBank/DDBJ whole genome shotgun (WGS) entry which is preliminary data.</text>
</comment>
<evidence type="ECO:0000313" key="2">
    <source>
        <dbReference type="EMBL" id="KAK3801101.1"/>
    </source>
</evidence>
<dbReference type="AlphaFoldDB" id="A0AAE1B8W4"/>
<dbReference type="EMBL" id="JAWDGP010000365">
    <property type="protein sequence ID" value="KAK3801101.1"/>
    <property type="molecule type" value="Genomic_DNA"/>
</dbReference>
<evidence type="ECO:0000313" key="3">
    <source>
        <dbReference type="Proteomes" id="UP001283361"/>
    </source>
</evidence>
<feature type="region of interest" description="Disordered" evidence="1">
    <location>
        <begin position="1"/>
        <end position="30"/>
    </location>
</feature>
<proteinExistence type="predicted"/>
<name>A0AAE1B8W4_9GAST</name>
<reference evidence="2" key="1">
    <citation type="journal article" date="2023" name="G3 (Bethesda)">
        <title>A reference genome for the long-term kleptoplast-retaining sea slug Elysia crispata morphotype clarki.</title>
        <authorList>
            <person name="Eastman K.E."/>
            <person name="Pendleton A.L."/>
            <person name="Shaikh M.A."/>
            <person name="Suttiyut T."/>
            <person name="Ogas R."/>
            <person name="Tomko P."/>
            <person name="Gavelis G."/>
            <person name="Widhalm J.R."/>
            <person name="Wisecaver J.H."/>
        </authorList>
    </citation>
    <scope>NUCLEOTIDE SEQUENCE</scope>
    <source>
        <strain evidence="2">ECLA1</strain>
    </source>
</reference>
<organism evidence="2 3">
    <name type="scientific">Elysia crispata</name>
    <name type="common">lettuce slug</name>
    <dbReference type="NCBI Taxonomy" id="231223"/>
    <lineage>
        <taxon>Eukaryota</taxon>
        <taxon>Metazoa</taxon>
        <taxon>Spiralia</taxon>
        <taxon>Lophotrochozoa</taxon>
        <taxon>Mollusca</taxon>
        <taxon>Gastropoda</taxon>
        <taxon>Heterobranchia</taxon>
        <taxon>Euthyneura</taxon>
        <taxon>Panpulmonata</taxon>
        <taxon>Sacoglossa</taxon>
        <taxon>Placobranchoidea</taxon>
        <taxon>Plakobranchidae</taxon>
        <taxon>Elysia</taxon>
    </lineage>
</organism>
<accession>A0AAE1B8W4</accession>
<feature type="compositionally biased region" description="Pro residues" evidence="1">
    <location>
        <begin position="1"/>
        <end position="29"/>
    </location>
</feature>
<protein>
    <submittedName>
        <fullName evidence="2">Uncharacterized protein</fullName>
    </submittedName>
</protein>